<evidence type="ECO:0000313" key="1">
    <source>
        <dbReference type="EMBL" id="HIV14043.1"/>
    </source>
</evidence>
<organism evidence="1 2">
    <name type="scientific">Candidatus Pullilachnospira stercoravium</name>
    <dbReference type="NCBI Taxonomy" id="2840913"/>
    <lineage>
        <taxon>Bacteria</taxon>
        <taxon>Bacillati</taxon>
        <taxon>Bacillota</taxon>
        <taxon>Clostridia</taxon>
        <taxon>Lachnospirales</taxon>
        <taxon>Lachnospiraceae</taxon>
        <taxon>Lachnospiraceae incertae sedis</taxon>
        <taxon>Candidatus Pullilachnospira</taxon>
    </lineage>
</organism>
<sequence length="130" mass="14035">MLRMVIGGAWQGKRAYAEAHYQITGADWTDGSVCSREEFLKARAVCGLHAYIRRRMEDGAAPEAVADEILAVCGESLQVVTSDEVGYGVVPMDAGERAWREACGRICTRLAARADQVVRVCCGIGTVIKG</sequence>
<comment type="caution">
    <text evidence="1">The sequence shown here is derived from an EMBL/GenBank/DDBJ whole genome shotgun (WGS) entry which is preliminary data.</text>
</comment>
<dbReference type="SUPFAM" id="SSF52540">
    <property type="entry name" value="P-loop containing nucleoside triphosphate hydrolases"/>
    <property type="match status" value="1"/>
</dbReference>
<keyword evidence="1" id="KW-0808">Transferase</keyword>
<dbReference type="InterPro" id="IPR027417">
    <property type="entry name" value="P-loop_NTPase"/>
</dbReference>
<dbReference type="AlphaFoldDB" id="A0A9D1NXD2"/>
<dbReference type="EMBL" id="DVON01000279">
    <property type="protein sequence ID" value="HIV14043.1"/>
    <property type="molecule type" value="Genomic_DNA"/>
</dbReference>
<dbReference type="GO" id="GO:0009236">
    <property type="term" value="P:cobalamin biosynthetic process"/>
    <property type="evidence" value="ECO:0007669"/>
    <property type="project" value="InterPro"/>
</dbReference>
<dbReference type="Proteomes" id="UP000886723">
    <property type="component" value="Unassembled WGS sequence"/>
</dbReference>
<dbReference type="Gene3D" id="3.40.50.300">
    <property type="entry name" value="P-loop containing nucleotide triphosphate hydrolases"/>
    <property type="match status" value="1"/>
</dbReference>
<gene>
    <name evidence="1" type="ORF">IAA63_13035</name>
</gene>
<evidence type="ECO:0000313" key="2">
    <source>
        <dbReference type="Proteomes" id="UP000886723"/>
    </source>
</evidence>
<protein>
    <submittedName>
        <fullName evidence="1">Bifunctional adenosylcobinamide kinase/adenosylcobinamide-phosphate guanylyltransferase</fullName>
    </submittedName>
</protein>
<dbReference type="GO" id="GO:0000166">
    <property type="term" value="F:nucleotide binding"/>
    <property type="evidence" value="ECO:0007669"/>
    <property type="project" value="InterPro"/>
</dbReference>
<dbReference type="InterPro" id="IPR003203">
    <property type="entry name" value="CobU/CobP"/>
</dbReference>
<reference evidence="1" key="2">
    <citation type="journal article" date="2021" name="PeerJ">
        <title>Extensive microbial diversity within the chicken gut microbiome revealed by metagenomics and culture.</title>
        <authorList>
            <person name="Gilroy R."/>
            <person name="Ravi A."/>
            <person name="Getino M."/>
            <person name="Pursley I."/>
            <person name="Horton D.L."/>
            <person name="Alikhan N.F."/>
            <person name="Baker D."/>
            <person name="Gharbi K."/>
            <person name="Hall N."/>
            <person name="Watson M."/>
            <person name="Adriaenssens E.M."/>
            <person name="Foster-Nyarko E."/>
            <person name="Jarju S."/>
            <person name="Secka A."/>
            <person name="Antonio M."/>
            <person name="Oren A."/>
            <person name="Chaudhuri R.R."/>
            <person name="La Ragione R."/>
            <person name="Hildebrand F."/>
            <person name="Pallen M.J."/>
        </authorList>
    </citation>
    <scope>NUCLEOTIDE SEQUENCE</scope>
    <source>
        <strain evidence="1">ChiBcec2-4451</strain>
    </source>
</reference>
<keyword evidence="1" id="KW-0548">Nucleotidyltransferase</keyword>
<dbReference type="Pfam" id="PF02283">
    <property type="entry name" value="CobU"/>
    <property type="match status" value="1"/>
</dbReference>
<accession>A0A9D1NXD2</accession>
<keyword evidence="1" id="KW-0418">Kinase</keyword>
<dbReference type="GO" id="GO:0043752">
    <property type="term" value="F:adenosylcobinamide kinase activity"/>
    <property type="evidence" value="ECO:0007669"/>
    <property type="project" value="InterPro"/>
</dbReference>
<dbReference type="GO" id="GO:0016779">
    <property type="term" value="F:nucleotidyltransferase activity"/>
    <property type="evidence" value="ECO:0007669"/>
    <property type="project" value="UniProtKB-KW"/>
</dbReference>
<reference evidence="1" key="1">
    <citation type="submission" date="2020-10" db="EMBL/GenBank/DDBJ databases">
        <authorList>
            <person name="Gilroy R."/>
        </authorList>
    </citation>
    <scope>NUCLEOTIDE SEQUENCE</scope>
    <source>
        <strain evidence="1">ChiBcec2-4451</strain>
    </source>
</reference>
<name>A0A9D1NXD2_9FIRM</name>
<proteinExistence type="predicted"/>